<proteinExistence type="predicted"/>
<accession>A0A3E0EQ87</accession>
<dbReference type="Proteomes" id="UP000257136">
    <property type="component" value="Unassembled WGS sequence"/>
</dbReference>
<organism evidence="1 2">
    <name type="scientific">Flavobacterium aquicola</name>
    <dbReference type="NCBI Taxonomy" id="1682742"/>
    <lineage>
        <taxon>Bacteria</taxon>
        <taxon>Pseudomonadati</taxon>
        <taxon>Bacteroidota</taxon>
        <taxon>Flavobacteriia</taxon>
        <taxon>Flavobacteriales</taxon>
        <taxon>Flavobacteriaceae</taxon>
        <taxon>Flavobacterium</taxon>
    </lineage>
</organism>
<dbReference type="RefSeq" id="WP_115812253.1">
    <property type="nucleotide sequence ID" value="NZ_QUNI01000004.1"/>
</dbReference>
<evidence type="ECO:0000313" key="1">
    <source>
        <dbReference type="EMBL" id="REG99529.1"/>
    </source>
</evidence>
<comment type="caution">
    <text evidence="1">The sequence shown here is derived from an EMBL/GenBank/DDBJ whole genome shotgun (WGS) entry which is preliminary data.</text>
</comment>
<keyword evidence="2" id="KW-1185">Reference proteome</keyword>
<name>A0A3E0EQ87_9FLAO</name>
<evidence type="ECO:0000313" key="2">
    <source>
        <dbReference type="Proteomes" id="UP000257136"/>
    </source>
</evidence>
<dbReference type="OrthoDB" id="1163807at2"/>
<reference evidence="1 2" key="1">
    <citation type="submission" date="2018-08" db="EMBL/GenBank/DDBJ databases">
        <title>Genomic Encyclopedia of Archaeal and Bacterial Type Strains, Phase II (KMG-II): from individual species to whole genera.</title>
        <authorList>
            <person name="Goeker M."/>
        </authorList>
    </citation>
    <scope>NUCLEOTIDE SEQUENCE [LARGE SCALE GENOMIC DNA]</scope>
    <source>
        <strain evidence="1 2">DSM 100880</strain>
    </source>
</reference>
<dbReference type="EMBL" id="QUNI01000004">
    <property type="protein sequence ID" value="REG99529.1"/>
    <property type="molecule type" value="Genomic_DNA"/>
</dbReference>
<gene>
    <name evidence="1" type="ORF">C8P67_104147</name>
</gene>
<protein>
    <submittedName>
        <fullName evidence="1">Uncharacterized protein</fullName>
    </submittedName>
</protein>
<sequence length="133" mass="15682">MISKNYTVSGEDVNDVMIMESSAYNSYTIRLLYSFLFDNGFTREKLNSLNLGLQEGQEEFVCYKNLMFTESFFIEMKYCKIDDKISVKSSFFNSKNEHCAEVTKELQWYDNFKKEVITTPVKIQNHFNLNIRA</sequence>
<dbReference type="AlphaFoldDB" id="A0A3E0EQ87"/>